<comment type="caution">
    <text evidence="16">The sequence shown here is derived from an EMBL/GenBank/DDBJ whole genome shotgun (WGS) entry which is preliminary data.</text>
</comment>
<feature type="domain" description="Porphobilinogen deaminase C-terminal" evidence="15">
    <location>
        <begin position="262"/>
        <end position="287"/>
    </location>
</feature>
<dbReference type="PROSITE" id="PS00533">
    <property type="entry name" value="PORPHOBILINOGEN_DEAM"/>
    <property type="match status" value="1"/>
</dbReference>
<evidence type="ECO:0000256" key="6">
    <source>
        <dbReference type="ARBA" id="ARBA00016519"/>
    </source>
</evidence>
<feature type="domain" description="Porphobilinogen deaminase N-terminal" evidence="14">
    <location>
        <begin position="32"/>
        <end position="249"/>
    </location>
</feature>
<evidence type="ECO:0000256" key="9">
    <source>
        <dbReference type="ARBA" id="ARBA00023244"/>
    </source>
</evidence>
<dbReference type="PRINTS" id="PR00151">
    <property type="entry name" value="PORPHBDMNASE"/>
</dbReference>
<keyword evidence="7" id="KW-0808">Transferase</keyword>
<dbReference type="FunFam" id="3.40.190.10:FF:000005">
    <property type="entry name" value="Porphobilinogen deaminase"/>
    <property type="match status" value="1"/>
</dbReference>
<dbReference type="Gene3D" id="3.40.190.10">
    <property type="entry name" value="Periplasmic binding protein-like II"/>
    <property type="match status" value="2"/>
</dbReference>
<evidence type="ECO:0000313" key="17">
    <source>
        <dbReference type="Proteomes" id="UP000799439"/>
    </source>
</evidence>
<dbReference type="OrthoDB" id="564646at2759"/>
<evidence type="ECO:0000256" key="1">
    <source>
        <dbReference type="ARBA" id="ARBA00001916"/>
    </source>
</evidence>
<evidence type="ECO:0000313" key="16">
    <source>
        <dbReference type="EMBL" id="KAF2147871.1"/>
    </source>
</evidence>
<evidence type="ECO:0000256" key="10">
    <source>
        <dbReference type="ARBA" id="ARBA00030685"/>
    </source>
</evidence>
<keyword evidence="8" id="KW-0350">Heme biosynthesis</keyword>
<evidence type="ECO:0000259" key="14">
    <source>
        <dbReference type="Pfam" id="PF01379"/>
    </source>
</evidence>
<dbReference type="NCBIfam" id="TIGR00212">
    <property type="entry name" value="hemC"/>
    <property type="match status" value="1"/>
</dbReference>
<dbReference type="PANTHER" id="PTHR11557:SF0">
    <property type="entry name" value="PORPHOBILINOGEN DEAMINASE"/>
    <property type="match status" value="1"/>
</dbReference>
<dbReference type="EC" id="2.5.1.61" evidence="5"/>
<comment type="catalytic activity">
    <reaction evidence="12">
        <text>4 porphobilinogen + H2O = hydroxymethylbilane + 4 NH4(+)</text>
        <dbReference type="Rhea" id="RHEA:13185"/>
        <dbReference type="ChEBI" id="CHEBI:15377"/>
        <dbReference type="ChEBI" id="CHEBI:28938"/>
        <dbReference type="ChEBI" id="CHEBI:57845"/>
        <dbReference type="ChEBI" id="CHEBI:58126"/>
        <dbReference type="EC" id="2.5.1.61"/>
    </reaction>
</comment>
<dbReference type="InterPro" id="IPR022417">
    <property type="entry name" value="Porphobilin_deaminase_N"/>
</dbReference>
<keyword evidence="9" id="KW-0627">Porphyrin biosynthesis</keyword>
<evidence type="ECO:0000256" key="13">
    <source>
        <dbReference type="SAM" id="MobiDB-lite"/>
    </source>
</evidence>
<evidence type="ECO:0000256" key="7">
    <source>
        <dbReference type="ARBA" id="ARBA00022679"/>
    </source>
</evidence>
<protein>
    <recommendedName>
        <fullName evidence="6">Porphobilinogen deaminase</fullName>
        <ecNumber evidence="5">2.5.1.61</ecNumber>
    </recommendedName>
    <alternativeName>
        <fullName evidence="11">Hydroxymethylbilane synthase</fullName>
    </alternativeName>
    <alternativeName>
        <fullName evidence="10">Pre-uroporphyrinogen synthase</fullName>
    </alternativeName>
</protein>
<name>A0A9P4IQK8_9PEZI</name>
<evidence type="ECO:0000256" key="12">
    <source>
        <dbReference type="ARBA" id="ARBA00048169"/>
    </source>
</evidence>
<comment type="cofactor">
    <cofactor evidence="1">
        <name>dipyrromethane</name>
        <dbReference type="ChEBI" id="CHEBI:60342"/>
    </cofactor>
</comment>
<dbReference type="PANTHER" id="PTHR11557">
    <property type="entry name" value="PORPHOBILINOGEN DEAMINASE"/>
    <property type="match status" value="1"/>
</dbReference>
<dbReference type="EMBL" id="ML996095">
    <property type="protein sequence ID" value="KAF2147871.1"/>
    <property type="molecule type" value="Genomic_DNA"/>
</dbReference>
<dbReference type="GO" id="GO:0004418">
    <property type="term" value="F:hydroxymethylbilane synthase activity"/>
    <property type="evidence" value="ECO:0007669"/>
    <property type="project" value="UniProtKB-EC"/>
</dbReference>
<dbReference type="Pfam" id="PF03900">
    <property type="entry name" value="Porphobil_deamC"/>
    <property type="match status" value="1"/>
</dbReference>
<keyword evidence="17" id="KW-1185">Reference proteome</keyword>
<dbReference type="InterPro" id="IPR022419">
    <property type="entry name" value="Porphobilin_deaminase_cofac_BS"/>
</dbReference>
<dbReference type="InterPro" id="IPR036803">
    <property type="entry name" value="Porphobilinogen_deaminase_C_sf"/>
</dbReference>
<accession>A0A9P4IQK8</accession>
<gene>
    <name evidence="16" type="ORF">K461DRAFT_283461</name>
</gene>
<dbReference type="GO" id="GO:0006783">
    <property type="term" value="P:heme biosynthetic process"/>
    <property type="evidence" value="ECO:0007669"/>
    <property type="project" value="UniProtKB-KW"/>
</dbReference>
<organism evidence="16 17">
    <name type="scientific">Myriangium duriaei CBS 260.36</name>
    <dbReference type="NCBI Taxonomy" id="1168546"/>
    <lineage>
        <taxon>Eukaryota</taxon>
        <taxon>Fungi</taxon>
        <taxon>Dikarya</taxon>
        <taxon>Ascomycota</taxon>
        <taxon>Pezizomycotina</taxon>
        <taxon>Dothideomycetes</taxon>
        <taxon>Dothideomycetidae</taxon>
        <taxon>Myriangiales</taxon>
        <taxon>Myriangiaceae</taxon>
        <taxon>Myriangium</taxon>
    </lineage>
</organism>
<comment type="similarity">
    <text evidence="4">Belongs to the HMBS family.</text>
</comment>
<reference evidence="16" key="1">
    <citation type="journal article" date="2020" name="Stud. Mycol.">
        <title>101 Dothideomycetes genomes: a test case for predicting lifestyles and emergence of pathogens.</title>
        <authorList>
            <person name="Haridas S."/>
            <person name="Albert R."/>
            <person name="Binder M."/>
            <person name="Bloem J."/>
            <person name="Labutti K."/>
            <person name="Salamov A."/>
            <person name="Andreopoulos B."/>
            <person name="Baker S."/>
            <person name="Barry K."/>
            <person name="Bills G."/>
            <person name="Bluhm B."/>
            <person name="Cannon C."/>
            <person name="Castanera R."/>
            <person name="Culley D."/>
            <person name="Daum C."/>
            <person name="Ezra D."/>
            <person name="Gonzalez J."/>
            <person name="Henrissat B."/>
            <person name="Kuo A."/>
            <person name="Liang C."/>
            <person name="Lipzen A."/>
            <person name="Lutzoni F."/>
            <person name="Magnuson J."/>
            <person name="Mondo S."/>
            <person name="Nolan M."/>
            <person name="Ohm R."/>
            <person name="Pangilinan J."/>
            <person name="Park H.-J."/>
            <person name="Ramirez L."/>
            <person name="Alfaro M."/>
            <person name="Sun H."/>
            <person name="Tritt A."/>
            <person name="Yoshinaga Y."/>
            <person name="Zwiers L.-H."/>
            <person name="Turgeon B."/>
            <person name="Goodwin S."/>
            <person name="Spatafora J."/>
            <person name="Crous P."/>
            <person name="Grigoriev I."/>
        </authorList>
    </citation>
    <scope>NUCLEOTIDE SEQUENCE</scope>
    <source>
        <strain evidence="16">CBS 260.36</strain>
    </source>
</reference>
<proteinExistence type="inferred from homology"/>
<evidence type="ECO:0000256" key="5">
    <source>
        <dbReference type="ARBA" id="ARBA00012655"/>
    </source>
</evidence>
<dbReference type="SUPFAM" id="SSF54782">
    <property type="entry name" value="Porphobilinogen deaminase (hydroxymethylbilane synthase), C-terminal domain"/>
    <property type="match status" value="2"/>
</dbReference>
<dbReference type="InterPro" id="IPR000860">
    <property type="entry name" value="HemC"/>
</dbReference>
<dbReference type="FunFam" id="3.40.190.10:FF:000086">
    <property type="entry name" value="Probable porphobilinogen deaminase"/>
    <property type="match status" value="1"/>
</dbReference>
<evidence type="ECO:0000259" key="15">
    <source>
        <dbReference type="Pfam" id="PF03900"/>
    </source>
</evidence>
<dbReference type="Pfam" id="PF01379">
    <property type="entry name" value="Porphobil_deam"/>
    <property type="match status" value="1"/>
</dbReference>
<evidence type="ECO:0000256" key="11">
    <source>
        <dbReference type="ARBA" id="ARBA00033064"/>
    </source>
</evidence>
<comment type="pathway">
    <text evidence="3">Porphyrin-containing compound metabolism; protoporphyrin-IX biosynthesis; coproporphyrinogen-III from 5-aminolevulinate: step 2/4.</text>
</comment>
<dbReference type="Gene3D" id="3.30.160.40">
    <property type="entry name" value="Porphobilinogen deaminase, C-terminal domain"/>
    <property type="match status" value="1"/>
</dbReference>
<dbReference type="AlphaFoldDB" id="A0A9P4IQK8"/>
<feature type="compositionally biased region" description="Polar residues" evidence="13">
    <location>
        <begin position="15"/>
        <end position="29"/>
    </location>
</feature>
<dbReference type="Proteomes" id="UP000799439">
    <property type="component" value="Unassembled WGS sequence"/>
</dbReference>
<sequence>MSAVVLPSDPATPLSADTTSKSSPSARTENVISIGTRKSPMARIQTAQVASAITKAHPHLSTRTIALETIGDLNQTTPLPDFNAKALWTTELEELLSSGEVDMIVHSLKDMPTQLPAGMALGAVTHRDDPRDAVCMAPALVAKGIKTLSQLPPGSTVGTSSLRRSAQLKRKYPGLKFADCRGNVGTRLGKLDAKDGPFSALILAAAGLERLGVQSRITQRLSWADGGVMHAVGQGALGIEIREDDERLRKVLGEVLDEKSFRAALAERSLLRTLEGGCSVPIGVETEWVPRARSLATTEGAGVGVGAKPAAEYHQLSGQAVTGPEAEKKQDEDQRSDELLMRAVVVSLDGTRAVEADMRRFVRSREEADQLGWDIAGRLVEQGAGEILKEINLNRGIIKEQGKA</sequence>
<dbReference type="InterPro" id="IPR022418">
    <property type="entry name" value="Porphobilinogen_deaminase_C"/>
</dbReference>
<dbReference type="GO" id="GO:0005737">
    <property type="term" value="C:cytoplasm"/>
    <property type="evidence" value="ECO:0007669"/>
    <property type="project" value="TreeGrafter"/>
</dbReference>
<dbReference type="SUPFAM" id="SSF53850">
    <property type="entry name" value="Periplasmic binding protein-like II"/>
    <property type="match status" value="1"/>
</dbReference>
<evidence type="ECO:0000256" key="4">
    <source>
        <dbReference type="ARBA" id="ARBA00005638"/>
    </source>
</evidence>
<evidence type="ECO:0000256" key="3">
    <source>
        <dbReference type="ARBA" id="ARBA00004735"/>
    </source>
</evidence>
<comment type="function">
    <text evidence="2">Tetrapolymerization of the monopyrrole PBG into the hydroxymethylbilane pre-uroporphyrinogen in several discrete steps.</text>
</comment>
<feature type="region of interest" description="Disordered" evidence="13">
    <location>
        <begin position="1"/>
        <end position="29"/>
    </location>
</feature>
<evidence type="ECO:0000256" key="8">
    <source>
        <dbReference type="ARBA" id="ARBA00023133"/>
    </source>
</evidence>
<evidence type="ECO:0000256" key="2">
    <source>
        <dbReference type="ARBA" id="ARBA00002869"/>
    </source>
</evidence>